<dbReference type="InterPro" id="IPR036259">
    <property type="entry name" value="MFS_trans_sf"/>
</dbReference>
<feature type="transmembrane region" description="Helical" evidence="1">
    <location>
        <begin position="301"/>
        <end position="324"/>
    </location>
</feature>
<dbReference type="Pfam" id="PF07690">
    <property type="entry name" value="MFS_1"/>
    <property type="match status" value="1"/>
</dbReference>
<feature type="transmembrane region" description="Helical" evidence="1">
    <location>
        <begin position="151"/>
        <end position="168"/>
    </location>
</feature>
<evidence type="ECO:0000313" key="3">
    <source>
        <dbReference type="EMBL" id="SVA46478.1"/>
    </source>
</evidence>
<sequence>MGFLQPYVLNANLGIPRAQQGLISGNLGVLSEIVTLFLIKPFGSLSDRIGRVPVLIIGVLALGLGYAFYPTADTINDLYISRSIWAVGAAATASTLAAITTDIPQNHCRGKLIGAGNVFNNIGILMVTLGLSQIPLYLMDNGTDARRAGQVAYWVLSSFCLLSTYIFYRGFDGPVLSKPSVGKKDIKFLDLLTNGFMEAKNPRIMLAYIVSLTARADLTLKGTYIALWAVQSGMTQGFSPAKAMQQAGFVFGFMMVIGIITHFSWGFFFDRVNRVTATAVSMFFGAAGYMSMYFVPSPLDFNYLPFFALLSIGSATSIAVSIGLSGQESSPQNRGSIMGMIGLFGAVGIMITQFIGGRLFDAWGPSWPFIIVGIFQAFIMIMAIIVRILAPGGREGKQKLAKNI</sequence>
<dbReference type="AlphaFoldDB" id="A0A381W3C2"/>
<dbReference type="GO" id="GO:0022857">
    <property type="term" value="F:transmembrane transporter activity"/>
    <property type="evidence" value="ECO:0007669"/>
    <property type="project" value="InterPro"/>
</dbReference>
<feature type="transmembrane region" description="Helical" evidence="1">
    <location>
        <begin position="112"/>
        <end position="131"/>
    </location>
</feature>
<accession>A0A381W3C2</accession>
<dbReference type="Gene3D" id="1.20.1250.20">
    <property type="entry name" value="MFS general substrate transporter like domains"/>
    <property type="match status" value="1"/>
</dbReference>
<feature type="transmembrane region" description="Helical" evidence="1">
    <location>
        <begin position="336"/>
        <end position="355"/>
    </location>
</feature>
<proteinExistence type="predicted"/>
<gene>
    <name evidence="3" type="ORF">METZ01_LOCUS99332</name>
</gene>
<organism evidence="3">
    <name type="scientific">marine metagenome</name>
    <dbReference type="NCBI Taxonomy" id="408172"/>
    <lineage>
        <taxon>unclassified sequences</taxon>
        <taxon>metagenomes</taxon>
        <taxon>ecological metagenomes</taxon>
    </lineage>
</organism>
<keyword evidence="1" id="KW-0812">Transmembrane</keyword>
<dbReference type="InterPro" id="IPR020846">
    <property type="entry name" value="MFS_dom"/>
</dbReference>
<name>A0A381W3C2_9ZZZZ</name>
<feature type="transmembrane region" description="Helical" evidence="1">
    <location>
        <begin position="80"/>
        <end position="100"/>
    </location>
</feature>
<dbReference type="PANTHER" id="PTHR23524:SF1">
    <property type="entry name" value="MRH DOMAIN-CONTAINING PROTEIN-RELATED"/>
    <property type="match status" value="1"/>
</dbReference>
<feature type="transmembrane region" description="Helical" evidence="1">
    <location>
        <begin position="367"/>
        <end position="390"/>
    </location>
</feature>
<feature type="transmembrane region" description="Helical" evidence="1">
    <location>
        <begin position="247"/>
        <end position="268"/>
    </location>
</feature>
<feature type="domain" description="Major facilitator superfamily (MFS) profile" evidence="2">
    <location>
        <begin position="203"/>
        <end position="404"/>
    </location>
</feature>
<feature type="transmembrane region" description="Helical" evidence="1">
    <location>
        <begin position="20"/>
        <end position="39"/>
    </location>
</feature>
<keyword evidence="1" id="KW-0472">Membrane</keyword>
<dbReference type="InterPro" id="IPR011701">
    <property type="entry name" value="MFS"/>
</dbReference>
<protein>
    <recommendedName>
        <fullName evidence="2">Major facilitator superfamily (MFS) profile domain-containing protein</fullName>
    </recommendedName>
</protein>
<feature type="transmembrane region" description="Helical" evidence="1">
    <location>
        <begin position="51"/>
        <end position="68"/>
    </location>
</feature>
<dbReference type="PROSITE" id="PS50850">
    <property type="entry name" value="MFS"/>
    <property type="match status" value="1"/>
</dbReference>
<evidence type="ECO:0000256" key="1">
    <source>
        <dbReference type="SAM" id="Phobius"/>
    </source>
</evidence>
<dbReference type="SUPFAM" id="SSF103473">
    <property type="entry name" value="MFS general substrate transporter"/>
    <property type="match status" value="1"/>
</dbReference>
<dbReference type="EMBL" id="UINC01010451">
    <property type="protein sequence ID" value="SVA46478.1"/>
    <property type="molecule type" value="Genomic_DNA"/>
</dbReference>
<reference evidence="3" key="1">
    <citation type="submission" date="2018-05" db="EMBL/GenBank/DDBJ databases">
        <authorList>
            <person name="Lanie J.A."/>
            <person name="Ng W.-L."/>
            <person name="Kazmierczak K.M."/>
            <person name="Andrzejewski T.M."/>
            <person name="Davidsen T.M."/>
            <person name="Wayne K.J."/>
            <person name="Tettelin H."/>
            <person name="Glass J.I."/>
            <person name="Rusch D."/>
            <person name="Podicherti R."/>
            <person name="Tsui H.-C.T."/>
            <person name="Winkler M.E."/>
        </authorList>
    </citation>
    <scope>NUCLEOTIDE SEQUENCE</scope>
</reference>
<dbReference type="PANTHER" id="PTHR23524">
    <property type="entry name" value="TRANSPORTER, PUTATIVE (AFU_ORTHOLOGUE AFUA_8G04850)-RELATED"/>
    <property type="match status" value="1"/>
</dbReference>
<keyword evidence="1" id="KW-1133">Transmembrane helix</keyword>
<feature type="transmembrane region" description="Helical" evidence="1">
    <location>
        <begin position="275"/>
        <end position="295"/>
    </location>
</feature>
<evidence type="ECO:0000259" key="2">
    <source>
        <dbReference type="PROSITE" id="PS50850"/>
    </source>
</evidence>